<dbReference type="Pfam" id="PF25917">
    <property type="entry name" value="BSH_RND"/>
    <property type="match status" value="1"/>
</dbReference>
<evidence type="ECO:0000313" key="6">
    <source>
        <dbReference type="EMBL" id="SBT04499.1"/>
    </source>
</evidence>
<keyword evidence="7" id="KW-1185">Reference proteome</keyword>
<dbReference type="GO" id="GO:0015562">
    <property type="term" value="F:efflux transmembrane transporter activity"/>
    <property type="evidence" value="ECO:0007669"/>
    <property type="project" value="TreeGrafter"/>
</dbReference>
<dbReference type="InterPro" id="IPR006143">
    <property type="entry name" value="RND_pump_MFP"/>
</dbReference>
<dbReference type="Pfam" id="PF25989">
    <property type="entry name" value="YknX_C"/>
    <property type="match status" value="1"/>
</dbReference>
<dbReference type="AlphaFoldDB" id="A0A1A8XH40"/>
<keyword evidence="2" id="KW-0175">Coiled coil</keyword>
<dbReference type="EMBL" id="FLQY01000035">
    <property type="protein sequence ID" value="SBT04499.1"/>
    <property type="molecule type" value="Genomic_DNA"/>
</dbReference>
<feature type="transmembrane region" description="Helical" evidence="3">
    <location>
        <begin position="20"/>
        <end position="38"/>
    </location>
</feature>
<dbReference type="PANTHER" id="PTHR30469">
    <property type="entry name" value="MULTIDRUG RESISTANCE PROTEIN MDTA"/>
    <property type="match status" value="1"/>
</dbReference>
<proteinExistence type="inferred from homology"/>
<feature type="domain" description="YknX-like C-terminal permuted SH3-like" evidence="5">
    <location>
        <begin position="328"/>
        <end position="396"/>
    </location>
</feature>
<evidence type="ECO:0000259" key="5">
    <source>
        <dbReference type="Pfam" id="PF25989"/>
    </source>
</evidence>
<keyword evidence="3" id="KW-1133">Transmembrane helix</keyword>
<dbReference type="RefSeq" id="WP_186409813.1">
    <property type="nucleotide sequence ID" value="NZ_FLQY01000035.1"/>
</dbReference>
<feature type="domain" description="Multidrug resistance protein MdtA-like barrel-sandwich hybrid" evidence="4">
    <location>
        <begin position="76"/>
        <end position="237"/>
    </location>
</feature>
<evidence type="ECO:0000256" key="3">
    <source>
        <dbReference type="SAM" id="Phobius"/>
    </source>
</evidence>
<dbReference type="InterPro" id="IPR058625">
    <property type="entry name" value="MdtA-like_BSH"/>
</dbReference>
<gene>
    <name evidence="6" type="ORF">PROAA_130020</name>
</gene>
<dbReference type="PANTHER" id="PTHR30469:SF15">
    <property type="entry name" value="HLYD FAMILY OF SECRETION PROTEINS"/>
    <property type="match status" value="1"/>
</dbReference>
<dbReference type="Gene3D" id="2.40.30.170">
    <property type="match status" value="1"/>
</dbReference>
<evidence type="ECO:0000313" key="7">
    <source>
        <dbReference type="Proteomes" id="UP000199600"/>
    </source>
</evidence>
<dbReference type="Proteomes" id="UP000199600">
    <property type="component" value="Unassembled WGS sequence"/>
</dbReference>
<dbReference type="Gene3D" id="1.10.287.470">
    <property type="entry name" value="Helix hairpin bin"/>
    <property type="match status" value="1"/>
</dbReference>
<keyword evidence="3" id="KW-0812">Transmembrane</keyword>
<evidence type="ECO:0000259" key="4">
    <source>
        <dbReference type="Pfam" id="PF25917"/>
    </source>
</evidence>
<keyword evidence="3" id="KW-0472">Membrane</keyword>
<evidence type="ECO:0000256" key="2">
    <source>
        <dbReference type="SAM" id="Coils"/>
    </source>
</evidence>
<organism evidence="6 7">
    <name type="scientific">Candidatus Propionivibrio aalborgensis</name>
    <dbReference type="NCBI Taxonomy" id="1860101"/>
    <lineage>
        <taxon>Bacteria</taxon>
        <taxon>Pseudomonadati</taxon>
        <taxon>Pseudomonadota</taxon>
        <taxon>Betaproteobacteria</taxon>
        <taxon>Rhodocyclales</taxon>
        <taxon>Rhodocyclaceae</taxon>
        <taxon>Propionivibrio</taxon>
    </lineage>
</organism>
<sequence length="405" mass="42630">MKAFFGLFSLPVFRQLVGRLGLIVLLLALLFGFGIVVLRSGPLAPIRVTTVQVAEGSVSPALFGIGTVEARRSYLVGPTAAGRVLKVLVDVGESVRAGQLLAEMDPVDLDERVAALDASIARAGSAIAAAEAQRRDAQARSQLAVMNTRRYVDLGEKNFVSASAVEGKQQEQVSAQAVSSGAQANLAAAGQDVRRLQAERDALRQQRDMVRLLAPSDGVITARDAEPGSTVVAGQAVVRLIDPASLWIRVRFDQGRSRGLAVGLSAGVVLRSNPAQSQPGKVARLELLSDSVTEERVAQVAFDSIPSGVSLGELAEVTLSLPATQDGLLLPNASIRQQGGQTGVWLYEDGTLRFVAVQVGLSSLDGKVQVLIGVKAGDRVVLHNEKELTAGSRIKVVDSLIGPRS</sequence>
<comment type="similarity">
    <text evidence="1">Belongs to the membrane fusion protein (MFP) (TC 8.A.1) family.</text>
</comment>
<evidence type="ECO:0000256" key="1">
    <source>
        <dbReference type="ARBA" id="ARBA00009477"/>
    </source>
</evidence>
<reference evidence="6 7" key="1">
    <citation type="submission" date="2016-06" db="EMBL/GenBank/DDBJ databases">
        <authorList>
            <person name="Kjaerup R.B."/>
            <person name="Dalgaard T.S."/>
            <person name="Juul-Madsen H.R."/>
        </authorList>
    </citation>
    <scope>NUCLEOTIDE SEQUENCE [LARGE SCALE GENOMIC DNA]</scope>
    <source>
        <strain evidence="6">2</strain>
    </source>
</reference>
<name>A0A1A8XH40_9RHOO</name>
<dbReference type="InterPro" id="IPR058637">
    <property type="entry name" value="YknX-like_C"/>
</dbReference>
<dbReference type="NCBIfam" id="TIGR01730">
    <property type="entry name" value="RND_mfp"/>
    <property type="match status" value="1"/>
</dbReference>
<dbReference type="GO" id="GO:1990281">
    <property type="term" value="C:efflux pump complex"/>
    <property type="evidence" value="ECO:0007669"/>
    <property type="project" value="TreeGrafter"/>
</dbReference>
<feature type="coiled-coil region" evidence="2">
    <location>
        <begin position="186"/>
        <end position="213"/>
    </location>
</feature>
<dbReference type="Gene3D" id="2.40.420.20">
    <property type="match status" value="1"/>
</dbReference>
<accession>A0A1A8XH40</accession>
<protein>
    <submittedName>
        <fullName evidence="6">Efflux transporter, RND family, MFP subunit</fullName>
    </submittedName>
</protein>
<dbReference type="Gene3D" id="2.40.50.100">
    <property type="match status" value="1"/>
</dbReference>
<dbReference type="SUPFAM" id="SSF111369">
    <property type="entry name" value="HlyD-like secretion proteins"/>
    <property type="match status" value="1"/>
</dbReference>